<evidence type="ECO:0000313" key="2">
    <source>
        <dbReference type="Proteomes" id="UP001283361"/>
    </source>
</evidence>
<organism evidence="1 2">
    <name type="scientific">Elysia crispata</name>
    <name type="common">lettuce slug</name>
    <dbReference type="NCBI Taxonomy" id="231223"/>
    <lineage>
        <taxon>Eukaryota</taxon>
        <taxon>Metazoa</taxon>
        <taxon>Spiralia</taxon>
        <taxon>Lophotrochozoa</taxon>
        <taxon>Mollusca</taxon>
        <taxon>Gastropoda</taxon>
        <taxon>Heterobranchia</taxon>
        <taxon>Euthyneura</taxon>
        <taxon>Panpulmonata</taxon>
        <taxon>Sacoglossa</taxon>
        <taxon>Placobranchoidea</taxon>
        <taxon>Plakobranchidae</taxon>
        <taxon>Elysia</taxon>
    </lineage>
</organism>
<gene>
    <name evidence="1" type="ORF">RRG08_018096</name>
</gene>
<accession>A0AAE0ZE39</accession>
<evidence type="ECO:0000313" key="1">
    <source>
        <dbReference type="EMBL" id="KAK3767226.1"/>
    </source>
</evidence>
<sequence>MKFITHLSPLAAVYRNGSKIKYKSRRTLSSTLVTVLNLVATQEINTVCICFNNGGTKKFIAPWSQLNGR</sequence>
<protein>
    <submittedName>
        <fullName evidence="1">Uncharacterized protein</fullName>
    </submittedName>
</protein>
<reference evidence="1" key="1">
    <citation type="journal article" date="2023" name="G3 (Bethesda)">
        <title>A reference genome for the long-term kleptoplast-retaining sea slug Elysia crispata morphotype clarki.</title>
        <authorList>
            <person name="Eastman K.E."/>
            <person name="Pendleton A.L."/>
            <person name="Shaikh M.A."/>
            <person name="Suttiyut T."/>
            <person name="Ogas R."/>
            <person name="Tomko P."/>
            <person name="Gavelis G."/>
            <person name="Widhalm J.R."/>
            <person name="Wisecaver J.H."/>
        </authorList>
    </citation>
    <scope>NUCLEOTIDE SEQUENCE</scope>
    <source>
        <strain evidence="1">ECLA1</strain>
    </source>
</reference>
<dbReference type="EMBL" id="JAWDGP010004170">
    <property type="protein sequence ID" value="KAK3767226.1"/>
    <property type="molecule type" value="Genomic_DNA"/>
</dbReference>
<comment type="caution">
    <text evidence="1">The sequence shown here is derived from an EMBL/GenBank/DDBJ whole genome shotgun (WGS) entry which is preliminary data.</text>
</comment>
<proteinExistence type="predicted"/>
<dbReference type="Proteomes" id="UP001283361">
    <property type="component" value="Unassembled WGS sequence"/>
</dbReference>
<keyword evidence="2" id="KW-1185">Reference proteome</keyword>
<name>A0AAE0ZE39_9GAST</name>
<dbReference type="AlphaFoldDB" id="A0AAE0ZE39"/>